<keyword evidence="2" id="KW-0378">Hydrolase</keyword>
<organism evidence="4 5">
    <name type="scientific">Wenjunlia tyrosinilytica</name>
    <dbReference type="NCBI Taxonomy" id="1544741"/>
    <lineage>
        <taxon>Bacteria</taxon>
        <taxon>Bacillati</taxon>
        <taxon>Actinomycetota</taxon>
        <taxon>Actinomycetes</taxon>
        <taxon>Kitasatosporales</taxon>
        <taxon>Streptomycetaceae</taxon>
        <taxon>Wenjunlia</taxon>
    </lineage>
</organism>
<feature type="short sequence motif" description="DGA/G" evidence="2">
    <location>
        <begin position="313"/>
        <end position="315"/>
    </location>
</feature>
<feature type="short sequence motif" description="GXSXG" evidence="2">
    <location>
        <begin position="89"/>
        <end position="93"/>
    </location>
</feature>
<feature type="active site" description="Proton acceptor" evidence="2">
    <location>
        <position position="313"/>
    </location>
</feature>
<dbReference type="Pfam" id="PF11856">
    <property type="entry name" value="DUF3376"/>
    <property type="match status" value="1"/>
</dbReference>
<accession>A0A917ZVI5</accession>
<dbReference type="NCBIfam" id="TIGR03607">
    <property type="entry name" value="patatin-like protein"/>
    <property type="match status" value="1"/>
</dbReference>
<dbReference type="AlphaFoldDB" id="A0A917ZVI5"/>
<comment type="caution">
    <text evidence="2">Lacks conserved residue(s) required for the propagation of feature annotation.</text>
</comment>
<dbReference type="InterPro" id="IPR019894">
    <property type="entry name" value="Patatin-related_protein"/>
</dbReference>
<dbReference type="GO" id="GO:0016787">
    <property type="term" value="F:hydrolase activity"/>
    <property type="evidence" value="ECO:0007669"/>
    <property type="project" value="UniProtKB-UniRule"/>
</dbReference>
<evidence type="ECO:0000256" key="1">
    <source>
        <dbReference type="ARBA" id="ARBA00023098"/>
    </source>
</evidence>
<proteinExistence type="predicted"/>
<reference evidence="4" key="1">
    <citation type="journal article" date="2014" name="Int. J. Syst. Evol. Microbiol.">
        <title>Complete genome sequence of Corynebacterium casei LMG S-19264T (=DSM 44701T), isolated from a smear-ripened cheese.</title>
        <authorList>
            <consortium name="US DOE Joint Genome Institute (JGI-PGF)"/>
            <person name="Walter F."/>
            <person name="Albersmeier A."/>
            <person name="Kalinowski J."/>
            <person name="Ruckert C."/>
        </authorList>
    </citation>
    <scope>NUCLEOTIDE SEQUENCE</scope>
    <source>
        <strain evidence="4">CGMCC 4.7201</strain>
    </source>
</reference>
<dbReference type="RefSeq" id="WP_189133860.1">
    <property type="nucleotide sequence ID" value="NZ_BMMS01000022.1"/>
</dbReference>
<dbReference type="PROSITE" id="PS51635">
    <property type="entry name" value="PNPLA"/>
    <property type="match status" value="1"/>
</dbReference>
<keyword evidence="5" id="KW-1185">Reference proteome</keyword>
<evidence type="ECO:0000313" key="4">
    <source>
        <dbReference type="EMBL" id="GGO94047.1"/>
    </source>
</evidence>
<dbReference type="Gene3D" id="3.40.1090.10">
    <property type="entry name" value="Cytosolic phospholipase A2 catalytic domain"/>
    <property type="match status" value="1"/>
</dbReference>
<keyword evidence="1 2" id="KW-0443">Lipid metabolism</keyword>
<dbReference type="EMBL" id="BMMS01000022">
    <property type="protein sequence ID" value="GGO94047.1"/>
    <property type="molecule type" value="Genomic_DNA"/>
</dbReference>
<name>A0A917ZVI5_9ACTN</name>
<dbReference type="InterPro" id="IPR024282">
    <property type="entry name" value="DUF3376"/>
</dbReference>
<evidence type="ECO:0000313" key="5">
    <source>
        <dbReference type="Proteomes" id="UP000641932"/>
    </source>
</evidence>
<dbReference type="GO" id="GO:0016042">
    <property type="term" value="P:lipid catabolic process"/>
    <property type="evidence" value="ECO:0007669"/>
    <property type="project" value="UniProtKB-UniRule"/>
</dbReference>
<feature type="active site" description="Nucleophile" evidence="2">
    <location>
        <position position="91"/>
    </location>
</feature>
<sequence>MNERHNGADRGVRELRIALVCYGGVSLAVYMHGLTKELRKLVVASRAFEQAPDTNPFTTDQSEYAYFEQLAVLAEDGPSVRVVIDIISGTSAGGINGVCLAKALANDGSDDALRDLWLSRGDIGGLLNAPRGLPLWARIGAVVGRVAMRPAGRFTPLRGDDMARWLHDAISTMDRPDKAMTAASVSGLVPAGNRLHLYVTTTDLTGVERVVDFGTGGAAHHDRSYHHALVFRHDRGGDSDFGPGSTAALALAARCTSSFPGAFPPVRLKEFAEDLQVKAPPAGRACDLDAIVRRFFPQYLTAPEQAWSTAFVDGGVLDNAPFDHAVAAISRQRAETEVIRHLVYIEPDPPPTPPAGTADAEPSAPLDPVGAPGWLSTLWRVRTTIPWHQPLLNQLLALRDLNARIRDVDAVADHQMATVERLVEEAMRQVAPTNGTVPPAPGNGPTASMTRVADREWLKEAVAVLHGKAREATGLAYGTYARLKIEDAITILADRMAAAFAYPPDSSQAAFVHTVLIAWAKQQPAYREFTDQALQDFLGSLDLGYRERRMRFIVQGVNRLYGMAGSPSRHEIDRVKRAVWDIIDGLGAMPASAAGKVPSDIAAVIAPRSLSDAALHADPADWAAEHGRELSALVHAYRGELSAFTQDSGAALWERFLKYTETWTAEQWTPLATRYAGFPVWDTLIFPIVALSGVPQFSPVQVRRFSPLDATRLAVTSGEKLKGTGLSHFAAFFHQEWRENDYLWGRLDGVQLILGMLNELRPEPAEVGSTVLKRAFEAVLDSETALRKVEALRRDVGEQVAAMQ</sequence>
<dbReference type="SUPFAM" id="SSF52151">
    <property type="entry name" value="FabD/lysophospholipase-like"/>
    <property type="match status" value="1"/>
</dbReference>
<reference evidence="4" key="2">
    <citation type="submission" date="2020-09" db="EMBL/GenBank/DDBJ databases">
        <authorList>
            <person name="Sun Q."/>
            <person name="Zhou Y."/>
        </authorList>
    </citation>
    <scope>NUCLEOTIDE SEQUENCE</scope>
    <source>
        <strain evidence="4">CGMCC 4.7201</strain>
    </source>
</reference>
<feature type="domain" description="PNPLA" evidence="3">
    <location>
        <begin position="19"/>
        <end position="326"/>
    </location>
</feature>
<dbReference type="InterPro" id="IPR016035">
    <property type="entry name" value="Acyl_Trfase/lysoPLipase"/>
</dbReference>
<evidence type="ECO:0000256" key="2">
    <source>
        <dbReference type="PROSITE-ProRule" id="PRU01161"/>
    </source>
</evidence>
<dbReference type="Pfam" id="PF01734">
    <property type="entry name" value="Patatin"/>
    <property type="match status" value="1"/>
</dbReference>
<comment type="caution">
    <text evidence="4">The sequence shown here is derived from an EMBL/GenBank/DDBJ whole genome shotgun (WGS) entry which is preliminary data.</text>
</comment>
<keyword evidence="2" id="KW-0442">Lipid degradation</keyword>
<protein>
    <recommendedName>
        <fullName evidence="3">PNPLA domain-containing protein</fullName>
    </recommendedName>
</protein>
<dbReference type="InterPro" id="IPR002641">
    <property type="entry name" value="PNPLA_dom"/>
</dbReference>
<gene>
    <name evidence="4" type="ORF">GCM10012280_47970</name>
</gene>
<evidence type="ECO:0000259" key="3">
    <source>
        <dbReference type="PROSITE" id="PS51635"/>
    </source>
</evidence>
<dbReference type="Proteomes" id="UP000641932">
    <property type="component" value="Unassembled WGS sequence"/>
</dbReference>